<dbReference type="InterPro" id="IPR026866">
    <property type="entry name" value="CR006_AAA"/>
</dbReference>
<keyword evidence="1" id="KW-0175">Coiled coil</keyword>
<dbReference type="Pfam" id="PF13166">
    <property type="entry name" value="AAA_13"/>
    <property type="match status" value="1"/>
</dbReference>
<gene>
    <name evidence="3" type="ORF">CRD60_02395</name>
</gene>
<dbReference type="AlphaFoldDB" id="A0A366K8P7"/>
<dbReference type="Proteomes" id="UP000252530">
    <property type="component" value="Unassembled WGS sequence"/>
</dbReference>
<reference evidence="3 4" key="1">
    <citation type="submission" date="2017-10" db="EMBL/GenBank/DDBJ databases">
        <title>Bifidobacterium xylocopum sp. nov. and Bifidobacterium aemilianum sp. nov., from the carpenter bee (Xylocopa violacea) digestive tract.</title>
        <authorList>
            <person name="Alberoni D."/>
            <person name="Baffoni L."/>
            <person name="Di Gioia D."/>
            <person name="Gaggia F."/>
            <person name="Biavati B."/>
        </authorList>
    </citation>
    <scope>NUCLEOTIDE SEQUENCE [LARGE SCALE GENOMIC DNA]</scope>
    <source>
        <strain evidence="3 4">XV10</strain>
    </source>
</reference>
<dbReference type="EMBL" id="PDCG01000002">
    <property type="protein sequence ID" value="RBP98044.1"/>
    <property type="molecule type" value="Genomic_DNA"/>
</dbReference>
<dbReference type="RefSeq" id="WP_113859728.1">
    <property type="nucleotide sequence ID" value="NZ_PDCG01000002.1"/>
</dbReference>
<proteinExistence type="predicted"/>
<feature type="domain" description="Protein CR006 P-loop" evidence="2">
    <location>
        <begin position="19"/>
        <end position="712"/>
    </location>
</feature>
<name>A0A366K8P7_9BIFI</name>
<feature type="coiled-coil region" evidence="1">
    <location>
        <begin position="319"/>
        <end position="346"/>
    </location>
</feature>
<evidence type="ECO:0000313" key="3">
    <source>
        <dbReference type="EMBL" id="RBP98044.1"/>
    </source>
</evidence>
<comment type="caution">
    <text evidence="3">The sequence shown here is derived from an EMBL/GenBank/DDBJ whole genome shotgun (WGS) entry which is preliminary data.</text>
</comment>
<evidence type="ECO:0000256" key="1">
    <source>
        <dbReference type="SAM" id="Coils"/>
    </source>
</evidence>
<sequence>MGNPQITLDCSKSDCPQFEPKTIHLSEINFIYGKNGTGKTSIKKLLCDQYKEQYDIRCFDGFAGQGAADYDLSSITLGQANAEAKDKIETIDKTIADLNLTISEDSGTDNLESKRRKIQDSYTGLDKEITTFYKKTASKIKSMTDPQISIPTYNISNFIKEIDNQHLLSDIEVADAENECRTTKLPSDPNPIHCPSVDLVDLEERANSILTTSLSASIAPRGIGDDEKKRSFAAQGMHVHDRKSDTICAFCGGNLTPDRWGELDKLFNGVPQEFEHEIDSLIREVNSHINDLNLVNKLEESRFYPKLKTKVHEFNNELSESKQNTLRQLEKIYNALNKRKDNLFSSPTPVDIDTAACNGSLKQIHDTLINDNHNYGEAIEQKRKAAQDRLRYHHIAVMLNEFDHKNKLARLDGLEQDLETAKQEVSKVQKEIKTLHTQRQREVNKTTNETEAAKMINDSLRSLGTTAFRLELFPDNSGAKGQYEIVSNGHKRDLSTLSTGELNLVGFLYFMQKLRSRNDDDDPMLVIMDDPMNSNDDSSQYLMYSAISRFYGGKGKTPQKRENDIFVLLTHNANFFINARPYNYDPANKKKISFTLNKAADLTRINKIPDKEHDIQTGYSALWQELRFAYDNEKPGFMWNPLRRIIDTFSSFNGVPSLREILDDSSAADAECTIAGEIKKGMDTNSHELYDIDIDPNSHTCEQILEFARWYFKEVDHEQHLDSFWQRVSQ</sequence>
<keyword evidence="4" id="KW-1185">Reference proteome</keyword>
<evidence type="ECO:0000313" key="4">
    <source>
        <dbReference type="Proteomes" id="UP000252530"/>
    </source>
</evidence>
<dbReference type="InterPro" id="IPR027417">
    <property type="entry name" value="P-loop_NTPase"/>
</dbReference>
<dbReference type="Gene3D" id="3.40.50.300">
    <property type="entry name" value="P-loop containing nucleotide triphosphate hydrolases"/>
    <property type="match status" value="1"/>
</dbReference>
<protein>
    <recommendedName>
        <fullName evidence="2">Protein CR006 P-loop domain-containing protein</fullName>
    </recommendedName>
</protein>
<accession>A0A366K8P7</accession>
<feature type="coiled-coil region" evidence="1">
    <location>
        <begin position="404"/>
        <end position="438"/>
    </location>
</feature>
<dbReference type="SUPFAM" id="SSF52540">
    <property type="entry name" value="P-loop containing nucleoside triphosphate hydrolases"/>
    <property type="match status" value="1"/>
</dbReference>
<evidence type="ECO:0000259" key="2">
    <source>
        <dbReference type="Pfam" id="PF13166"/>
    </source>
</evidence>
<organism evidence="3 4">
    <name type="scientific">Bifidobacterium aemilianum</name>
    <dbReference type="NCBI Taxonomy" id="2493120"/>
    <lineage>
        <taxon>Bacteria</taxon>
        <taxon>Bacillati</taxon>
        <taxon>Actinomycetota</taxon>
        <taxon>Actinomycetes</taxon>
        <taxon>Bifidobacteriales</taxon>
        <taxon>Bifidobacteriaceae</taxon>
        <taxon>Bifidobacterium</taxon>
    </lineage>
</organism>